<dbReference type="Pfam" id="PF00392">
    <property type="entry name" value="GntR"/>
    <property type="match status" value="1"/>
</dbReference>
<dbReference type="PRINTS" id="PR00035">
    <property type="entry name" value="HTHGNTR"/>
</dbReference>
<dbReference type="CDD" id="cd07377">
    <property type="entry name" value="WHTH_GntR"/>
    <property type="match status" value="1"/>
</dbReference>
<keyword evidence="2" id="KW-0238">DNA-binding</keyword>
<keyword evidence="3" id="KW-0804">Transcription</keyword>
<dbReference type="Gene3D" id="1.10.10.10">
    <property type="entry name" value="Winged helix-like DNA-binding domain superfamily/Winged helix DNA-binding domain"/>
    <property type="match status" value="1"/>
</dbReference>
<evidence type="ECO:0000313" key="5">
    <source>
        <dbReference type="EMBL" id="UYP44530.1"/>
    </source>
</evidence>
<dbReference type="InterPro" id="IPR000524">
    <property type="entry name" value="Tscrpt_reg_HTH_GntR"/>
</dbReference>
<dbReference type="Gene3D" id="3.40.50.2300">
    <property type="match status" value="2"/>
</dbReference>
<dbReference type="Pfam" id="PF13377">
    <property type="entry name" value="Peripla_BP_3"/>
    <property type="match status" value="1"/>
</dbReference>
<dbReference type="EMBL" id="CP104013">
    <property type="protein sequence ID" value="UYP44530.1"/>
    <property type="molecule type" value="Genomic_DNA"/>
</dbReference>
<name>A0ABY6HLZ0_9ARCH</name>
<feature type="domain" description="HTH gntR-type" evidence="4">
    <location>
        <begin position="4"/>
        <end position="72"/>
    </location>
</feature>
<evidence type="ECO:0000256" key="2">
    <source>
        <dbReference type="ARBA" id="ARBA00023125"/>
    </source>
</evidence>
<proteinExistence type="predicted"/>
<evidence type="ECO:0000256" key="1">
    <source>
        <dbReference type="ARBA" id="ARBA00023015"/>
    </source>
</evidence>
<reference evidence="5" key="1">
    <citation type="submission" date="2022-09" db="EMBL/GenBank/DDBJ databases">
        <title>Actin cytoskeleton and complex cell architecture in an #Asgard archaeon.</title>
        <authorList>
            <person name="Ponce Toledo R.I."/>
            <person name="Schleper C."/>
            <person name="Rodrigues Oliveira T."/>
            <person name="Wollweber F."/>
            <person name="Xu J."/>
            <person name="Rittmann S."/>
            <person name="Klingl A."/>
            <person name="Pilhofer M."/>
        </authorList>
    </citation>
    <scope>NUCLEOTIDE SEQUENCE</scope>
    <source>
        <strain evidence="5">B-35</strain>
    </source>
</reference>
<dbReference type="PROSITE" id="PS50949">
    <property type="entry name" value="HTH_GNTR"/>
    <property type="match status" value="1"/>
</dbReference>
<keyword evidence="1" id="KW-0805">Transcription regulation</keyword>
<protein>
    <submittedName>
        <fullName evidence="5">HTH-type transcriptional repressor PurR</fullName>
    </submittedName>
</protein>
<dbReference type="CDD" id="cd06267">
    <property type="entry name" value="PBP1_LacI_sugar_binding-like"/>
    <property type="match status" value="1"/>
</dbReference>
<accession>A0ABY6HLZ0</accession>
<dbReference type="SUPFAM" id="SSF53822">
    <property type="entry name" value="Periplasmic binding protein-like I"/>
    <property type="match status" value="1"/>
</dbReference>
<dbReference type="PANTHER" id="PTHR30146:SF109">
    <property type="entry name" value="HTH-TYPE TRANSCRIPTIONAL REGULATOR GALS"/>
    <property type="match status" value="1"/>
</dbReference>
<dbReference type="InterPro" id="IPR046335">
    <property type="entry name" value="LacI/GalR-like_sensor"/>
</dbReference>
<dbReference type="SMART" id="SM00345">
    <property type="entry name" value="HTH_GNTR"/>
    <property type="match status" value="1"/>
</dbReference>
<dbReference type="PANTHER" id="PTHR30146">
    <property type="entry name" value="LACI-RELATED TRANSCRIPTIONAL REPRESSOR"/>
    <property type="match status" value="1"/>
</dbReference>
<evidence type="ECO:0000259" key="4">
    <source>
        <dbReference type="PROSITE" id="PS50949"/>
    </source>
</evidence>
<dbReference type="InterPro" id="IPR028082">
    <property type="entry name" value="Peripla_BP_I"/>
</dbReference>
<gene>
    <name evidence="5" type="ORF">NEF87_000815</name>
</gene>
<organism evidence="5 6">
    <name type="scientific">Candidatus Lokiarchaeum ossiferum</name>
    <dbReference type="NCBI Taxonomy" id="2951803"/>
    <lineage>
        <taxon>Archaea</taxon>
        <taxon>Promethearchaeati</taxon>
        <taxon>Promethearchaeota</taxon>
        <taxon>Promethearchaeia</taxon>
        <taxon>Promethearchaeales</taxon>
        <taxon>Promethearchaeaceae</taxon>
        <taxon>Candidatus Lokiarchaeum</taxon>
    </lineage>
</organism>
<sequence length="377" mass="42907">MSKKPKYEIIYEFYKEQILAKIIASEEKLPTEMEIAKKFKVSRITVIRALNDLEQDGFIKKIQGSGSYAKNYGESLVTASSSPDIISLVLPYDENFKQNFLKGIEDVAKTQNYFVTFHQTTANLDSEKKVILDLIKRGSKGIILYPSDSPINMELYSSLLIQKFPLVLIDRKISGLDFPIIWTDNHSGYYEITNHLLELGHSKIIFVGTSVYSISSELERYEGFCKAHIDHKVPLLDKHLYFQEDIANIPSDYKPDLDIEHRAINYLFDLLLDIPQSKRPTAIAAVNDSIAELVIKIGLERGISIPRDFSVIGFDDRVFAAHLPIPLTTVSQPTYEIGHQAALILFNLIKNPDSKMCEKKIKGRLLIRKSSNHLNRN</sequence>
<dbReference type="Proteomes" id="UP001208689">
    <property type="component" value="Chromosome"/>
</dbReference>
<dbReference type="InterPro" id="IPR036388">
    <property type="entry name" value="WH-like_DNA-bd_sf"/>
</dbReference>
<dbReference type="SUPFAM" id="SSF46785">
    <property type="entry name" value="Winged helix' DNA-binding domain"/>
    <property type="match status" value="1"/>
</dbReference>
<evidence type="ECO:0000313" key="6">
    <source>
        <dbReference type="Proteomes" id="UP001208689"/>
    </source>
</evidence>
<dbReference type="InterPro" id="IPR036390">
    <property type="entry name" value="WH_DNA-bd_sf"/>
</dbReference>
<keyword evidence="6" id="KW-1185">Reference proteome</keyword>
<evidence type="ECO:0000256" key="3">
    <source>
        <dbReference type="ARBA" id="ARBA00023163"/>
    </source>
</evidence>